<evidence type="ECO:0000313" key="2">
    <source>
        <dbReference type="Proteomes" id="UP000050509"/>
    </source>
</evidence>
<protein>
    <submittedName>
        <fullName evidence="1">Uncharacterized protein</fullName>
    </submittedName>
</protein>
<sequence length="104" mass="10667">YQGAVASALANLGELGEAFALAQGIARPLDQARALAAVARAAAPADAQLAQRALAFAFQHAAELGRAETLRCLEWAAPTLAQLGGVDLLLAAASAIDEIDSWWA</sequence>
<feature type="non-terminal residue" evidence="1">
    <location>
        <position position="1"/>
    </location>
</feature>
<comment type="caution">
    <text evidence="1">The sequence shown here is derived from an EMBL/GenBank/DDBJ whole genome shotgun (WGS) entry which is preliminary data.</text>
</comment>
<evidence type="ECO:0000313" key="1">
    <source>
        <dbReference type="EMBL" id="KPV53657.1"/>
    </source>
</evidence>
<keyword evidence="2" id="KW-1185">Reference proteome</keyword>
<dbReference type="AlphaFoldDB" id="A0A0P9D748"/>
<gene>
    <name evidence="1" type="ORF">SE17_08390</name>
</gene>
<organism evidence="1 2">
    <name type="scientific">Kouleothrix aurantiaca</name>
    <dbReference type="NCBI Taxonomy" id="186479"/>
    <lineage>
        <taxon>Bacteria</taxon>
        <taxon>Bacillati</taxon>
        <taxon>Chloroflexota</taxon>
        <taxon>Chloroflexia</taxon>
        <taxon>Chloroflexales</taxon>
        <taxon>Roseiflexineae</taxon>
        <taxon>Roseiflexaceae</taxon>
        <taxon>Kouleothrix</taxon>
    </lineage>
</organism>
<accession>A0A0P9D748</accession>
<dbReference type="Proteomes" id="UP000050509">
    <property type="component" value="Unassembled WGS sequence"/>
</dbReference>
<dbReference type="EMBL" id="LJCR01000209">
    <property type="protein sequence ID" value="KPV53657.1"/>
    <property type="molecule type" value="Genomic_DNA"/>
</dbReference>
<reference evidence="1 2" key="1">
    <citation type="submission" date="2015-09" db="EMBL/GenBank/DDBJ databases">
        <title>Draft genome sequence of Kouleothrix aurantiaca JCM 19913.</title>
        <authorList>
            <person name="Hemp J."/>
        </authorList>
    </citation>
    <scope>NUCLEOTIDE SEQUENCE [LARGE SCALE GENOMIC DNA]</scope>
    <source>
        <strain evidence="1 2">COM-B</strain>
    </source>
</reference>
<proteinExistence type="predicted"/>
<name>A0A0P9D748_9CHLR</name>